<proteinExistence type="predicted"/>
<comment type="caution">
    <text evidence="1">The sequence shown here is derived from an EMBL/GenBank/DDBJ whole genome shotgun (WGS) entry which is preliminary data.</text>
</comment>
<accession>A0A101HIW5</accession>
<dbReference type="EMBL" id="LGGO01000027">
    <property type="protein sequence ID" value="KUK77504.1"/>
    <property type="molecule type" value="Genomic_DNA"/>
</dbReference>
<evidence type="ECO:0000313" key="1">
    <source>
        <dbReference type="EMBL" id="KUK77504.1"/>
    </source>
</evidence>
<evidence type="ECO:0000313" key="2">
    <source>
        <dbReference type="Proteomes" id="UP000053904"/>
    </source>
</evidence>
<dbReference type="AlphaFoldDB" id="A0A101HIW5"/>
<organism evidence="1 2">
    <name type="scientific">candidate division WS6 bacterium 34_10</name>
    <dbReference type="NCBI Taxonomy" id="1641389"/>
    <lineage>
        <taxon>Bacteria</taxon>
        <taxon>Candidatus Dojkabacteria</taxon>
    </lineage>
</organism>
<dbReference type="Proteomes" id="UP000053904">
    <property type="component" value="Unassembled WGS sequence"/>
</dbReference>
<sequence length="128" mass="15096">MKIYLDIDGVILTKEGKQMPFLKEFLLYVFNLAGDEVYWLSTHCKDGNTDRVIQHLEGKVEDDVLEVLKIVRGTKWEDLKTEGIDLNSEFLWFDDNIFESEYRVLEELNKDYCLIKVEENLEELVEEG</sequence>
<reference evidence="2" key="1">
    <citation type="journal article" date="2015" name="MBio">
        <title>Genome-Resolved Metagenomic Analysis Reveals Roles for Candidate Phyla and Other Microbial Community Members in Biogeochemical Transformations in Oil Reservoirs.</title>
        <authorList>
            <person name="Hu P."/>
            <person name="Tom L."/>
            <person name="Singh A."/>
            <person name="Thomas B.C."/>
            <person name="Baker B.J."/>
            <person name="Piceno Y.M."/>
            <person name="Andersen G.L."/>
            <person name="Banfield J.F."/>
        </authorList>
    </citation>
    <scope>NUCLEOTIDE SEQUENCE [LARGE SCALE GENOMIC DNA]</scope>
</reference>
<gene>
    <name evidence="1" type="ORF">XD93_0287</name>
</gene>
<name>A0A101HIW5_9BACT</name>
<protein>
    <recommendedName>
        <fullName evidence="3">FCP1 homology domain-containing protein</fullName>
    </recommendedName>
</protein>
<evidence type="ECO:0008006" key="3">
    <source>
        <dbReference type="Google" id="ProtNLM"/>
    </source>
</evidence>